<organism evidence="10 11">
    <name type="scientific">Crucibulum laeve</name>
    <dbReference type="NCBI Taxonomy" id="68775"/>
    <lineage>
        <taxon>Eukaryota</taxon>
        <taxon>Fungi</taxon>
        <taxon>Dikarya</taxon>
        <taxon>Basidiomycota</taxon>
        <taxon>Agaricomycotina</taxon>
        <taxon>Agaricomycetes</taxon>
        <taxon>Agaricomycetidae</taxon>
        <taxon>Agaricales</taxon>
        <taxon>Agaricineae</taxon>
        <taxon>Nidulariaceae</taxon>
        <taxon>Crucibulum</taxon>
    </lineage>
</organism>
<dbReference type="InterPro" id="IPR017972">
    <property type="entry name" value="Cyt_P450_CS"/>
</dbReference>
<keyword evidence="9" id="KW-1133">Transmembrane helix</keyword>
<dbReference type="Pfam" id="PF00067">
    <property type="entry name" value="p450"/>
    <property type="match status" value="1"/>
</dbReference>
<keyword evidence="9" id="KW-0812">Transmembrane</keyword>
<dbReference type="Proteomes" id="UP000308652">
    <property type="component" value="Unassembled WGS sequence"/>
</dbReference>
<evidence type="ECO:0000256" key="1">
    <source>
        <dbReference type="ARBA" id="ARBA00010617"/>
    </source>
</evidence>
<keyword evidence="9" id="KW-0472">Membrane</keyword>
<dbReference type="PRINTS" id="PR00385">
    <property type="entry name" value="P450"/>
</dbReference>
<dbReference type="GO" id="GO:0005506">
    <property type="term" value="F:iron ion binding"/>
    <property type="evidence" value="ECO:0007669"/>
    <property type="project" value="InterPro"/>
</dbReference>
<dbReference type="STRING" id="68775.A0A5C3MA61"/>
<dbReference type="GO" id="GO:0016705">
    <property type="term" value="F:oxidoreductase activity, acting on paired donors, with incorporation or reduction of molecular oxygen"/>
    <property type="evidence" value="ECO:0007669"/>
    <property type="project" value="InterPro"/>
</dbReference>
<dbReference type="PROSITE" id="PS00086">
    <property type="entry name" value="CYTOCHROME_P450"/>
    <property type="match status" value="1"/>
</dbReference>
<evidence type="ECO:0000256" key="6">
    <source>
        <dbReference type="ARBA" id="ARBA00023033"/>
    </source>
</evidence>
<dbReference type="InterPro" id="IPR036396">
    <property type="entry name" value="Cyt_P450_sf"/>
</dbReference>
<comment type="similarity">
    <text evidence="1 8">Belongs to the cytochrome P450 family.</text>
</comment>
<evidence type="ECO:0000256" key="5">
    <source>
        <dbReference type="ARBA" id="ARBA00023004"/>
    </source>
</evidence>
<evidence type="ECO:0000256" key="3">
    <source>
        <dbReference type="ARBA" id="ARBA00022723"/>
    </source>
</evidence>
<evidence type="ECO:0000256" key="2">
    <source>
        <dbReference type="ARBA" id="ARBA00022617"/>
    </source>
</evidence>
<accession>A0A5C3MA61</accession>
<dbReference type="PRINTS" id="PR00463">
    <property type="entry name" value="EP450I"/>
</dbReference>
<dbReference type="PANTHER" id="PTHR24291:SF50">
    <property type="entry name" value="BIFUNCTIONAL ALBAFLAVENONE MONOOXYGENASE_TERPENE SYNTHASE"/>
    <property type="match status" value="1"/>
</dbReference>
<dbReference type="InterPro" id="IPR002401">
    <property type="entry name" value="Cyt_P450_E_grp-I"/>
</dbReference>
<keyword evidence="4 8" id="KW-0560">Oxidoreductase</keyword>
<name>A0A5C3MA61_9AGAR</name>
<evidence type="ECO:0000256" key="9">
    <source>
        <dbReference type="SAM" id="Phobius"/>
    </source>
</evidence>
<dbReference type="AlphaFoldDB" id="A0A5C3MA61"/>
<evidence type="ECO:0000313" key="10">
    <source>
        <dbReference type="EMBL" id="TFK38021.1"/>
    </source>
</evidence>
<reference evidence="10 11" key="1">
    <citation type="journal article" date="2019" name="Nat. Ecol. Evol.">
        <title>Megaphylogeny resolves global patterns of mushroom evolution.</title>
        <authorList>
            <person name="Varga T."/>
            <person name="Krizsan K."/>
            <person name="Foldi C."/>
            <person name="Dima B."/>
            <person name="Sanchez-Garcia M."/>
            <person name="Sanchez-Ramirez S."/>
            <person name="Szollosi G.J."/>
            <person name="Szarkandi J.G."/>
            <person name="Papp V."/>
            <person name="Albert L."/>
            <person name="Andreopoulos W."/>
            <person name="Angelini C."/>
            <person name="Antonin V."/>
            <person name="Barry K.W."/>
            <person name="Bougher N.L."/>
            <person name="Buchanan P."/>
            <person name="Buyck B."/>
            <person name="Bense V."/>
            <person name="Catcheside P."/>
            <person name="Chovatia M."/>
            <person name="Cooper J."/>
            <person name="Damon W."/>
            <person name="Desjardin D."/>
            <person name="Finy P."/>
            <person name="Geml J."/>
            <person name="Haridas S."/>
            <person name="Hughes K."/>
            <person name="Justo A."/>
            <person name="Karasinski D."/>
            <person name="Kautmanova I."/>
            <person name="Kiss B."/>
            <person name="Kocsube S."/>
            <person name="Kotiranta H."/>
            <person name="LaButti K.M."/>
            <person name="Lechner B.E."/>
            <person name="Liimatainen K."/>
            <person name="Lipzen A."/>
            <person name="Lukacs Z."/>
            <person name="Mihaltcheva S."/>
            <person name="Morgado L.N."/>
            <person name="Niskanen T."/>
            <person name="Noordeloos M.E."/>
            <person name="Ohm R.A."/>
            <person name="Ortiz-Santana B."/>
            <person name="Ovrebo C."/>
            <person name="Racz N."/>
            <person name="Riley R."/>
            <person name="Savchenko A."/>
            <person name="Shiryaev A."/>
            <person name="Soop K."/>
            <person name="Spirin V."/>
            <person name="Szebenyi C."/>
            <person name="Tomsovsky M."/>
            <person name="Tulloss R.E."/>
            <person name="Uehling J."/>
            <person name="Grigoriev I.V."/>
            <person name="Vagvolgyi C."/>
            <person name="Papp T."/>
            <person name="Martin F.M."/>
            <person name="Miettinen O."/>
            <person name="Hibbett D.S."/>
            <person name="Nagy L.G."/>
        </authorList>
    </citation>
    <scope>NUCLEOTIDE SEQUENCE [LARGE SCALE GENOMIC DNA]</scope>
    <source>
        <strain evidence="10 11">CBS 166.37</strain>
    </source>
</reference>
<feature type="transmembrane region" description="Helical" evidence="9">
    <location>
        <begin position="29"/>
        <end position="47"/>
    </location>
</feature>
<dbReference type="SUPFAM" id="SSF48264">
    <property type="entry name" value="Cytochrome P450"/>
    <property type="match status" value="1"/>
</dbReference>
<keyword evidence="11" id="KW-1185">Reference proteome</keyword>
<dbReference type="Gene3D" id="1.10.630.10">
    <property type="entry name" value="Cytochrome P450"/>
    <property type="match status" value="1"/>
</dbReference>
<dbReference type="GO" id="GO:0020037">
    <property type="term" value="F:heme binding"/>
    <property type="evidence" value="ECO:0007669"/>
    <property type="project" value="InterPro"/>
</dbReference>
<keyword evidence="5 7" id="KW-0408">Iron</keyword>
<protein>
    <submittedName>
        <fullName evidence="10">Cytochrome P450</fullName>
    </submittedName>
</protein>
<keyword evidence="2 7" id="KW-0349">Heme</keyword>
<proteinExistence type="inferred from homology"/>
<dbReference type="InterPro" id="IPR050196">
    <property type="entry name" value="Cytochrome_P450_Monoox"/>
</dbReference>
<dbReference type="InterPro" id="IPR001128">
    <property type="entry name" value="Cyt_P450"/>
</dbReference>
<dbReference type="PANTHER" id="PTHR24291">
    <property type="entry name" value="CYTOCHROME P450 FAMILY 4"/>
    <property type="match status" value="1"/>
</dbReference>
<dbReference type="GO" id="GO:0004497">
    <property type="term" value="F:monooxygenase activity"/>
    <property type="evidence" value="ECO:0007669"/>
    <property type="project" value="UniProtKB-KW"/>
</dbReference>
<feature type="binding site" description="axial binding residue" evidence="7">
    <location>
        <position position="494"/>
    </location>
    <ligand>
        <name>heme</name>
        <dbReference type="ChEBI" id="CHEBI:30413"/>
    </ligand>
    <ligandPart>
        <name>Fe</name>
        <dbReference type="ChEBI" id="CHEBI:18248"/>
    </ligandPart>
</feature>
<dbReference type="EMBL" id="ML213605">
    <property type="protein sequence ID" value="TFK38021.1"/>
    <property type="molecule type" value="Genomic_DNA"/>
</dbReference>
<evidence type="ECO:0000256" key="4">
    <source>
        <dbReference type="ARBA" id="ARBA00023002"/>
    </source>
</evidence>
<keyword evidence="3 7" id="KW-0479">Metal-binding</keyword>
<evidence type="ECO:0000256" key="8">
    <source>
        <dbReference type="RuleBase" id="RU000461"/>
    </source>
</evidence>
<sequence length="559" mass="63075">MAVKLPPILSRLTSYTHAHLRIAFLGQEIQINLMSVFVTLLAVFVVSRVMKLMKGIRDTNYIPGLRVPFQPLAFPGALIPTTWWNPGMYFMWKWRSWMYKRYGENVSIVPFISGVPGIFTSNLDVARQVSAGGHKSAFVKPQTASRALLLWGMNLVAADGEQWRKHRRIMGPAFSNKLYQQVWIETAETYREMISAERWADKKVVDIPVIQTLTFKLALLIIGRCGFGFSFDWSAPPTAPDGSMSVQEALRVVADSYMISTMTPKWVQNLPFKKLQTIKTAHDQLMAFMQEQVIERKADIRSRSSGKTAKTGGASDAFTMLVEANEEESGKFQLDDEELIGNVFIMLFAGHETTAHTLAATLGFLGLYQDIQDEVVQQIIDVVGWDREPTYEDYGKLDKVLAVFYEALRMFPAGYILIREATEDTVITVPNPPGQEGSTTIPIPKGVQVMVDMVGVQYNPRYFDEPEKYKPSRWYGVTNESEAFSAFSIGPRACIGRKFATTEAVCFLTLLLRDWGVKSVLRDGETKEQWRNRVLDANIVLTLGVTDVPATFTRRERPT</sequence>
<evidence type="ECO:0000256" key="7">
    <source>
        <dbReference type="PIRSR" id="PIRSR602401-1"/>
    </source>
</evidence>
<gene>
    <name evidence="10" type="ORF">BDQ12DRAFT_684522</name>
</gene>
<dbReference type="OrthoDB" id="1470350at2759"/>
<evidence type="ECO:0000313" key="11">
    <source>
        <dbReference type="Proteomes" id="UP000308652"/>
    </source>
</evidence>
<comment type="cofactor">
    <cofactor evidence="7">
        <name>heme</name>
        <dbReference type="ChEBI" id="CHEBI:30413"/>
    </cofactor>
</comment>
<keyword evidence="6 8" id="KW-0503">Monooxygenase</keyword>